<protein>
    <recommendedName>
        <fullName evidence="1">DUF7742 domain-containing protein</fullName>
    </recommendedName>
</protein>
<dbReference type="EMBL" id="QLMG01000002">
    <property type="protein sequence ID" value="RAK22924.1"/>
    <property type="molecule type" value="Genomic_DNA"/>
</dbReference>
<evidence type="ECO:0000313" key="3">
    <source>
        <dbReference type="Proteomes" id="UP000249165"/>
    </source>
</evidence>
<reference evidence="2 3" key="1">
    <citation type="submission" date="2018-06" db="EMBL/GenBank/DDBJ databases">
        <title>Genomic Encyclopedia of Archaeal and Bacterial Type Strains, Phase II (KMG-II): from individual species to whole genera.</title>
        <authorList>
            <person name="Goeker M."/>
        </authorList>
    </citation>
    <scope>NUCLEOTIDE SEQUENCE [LARGE SCALE GENOMIC DNA]</scope>
    <source>
        <strain evidence="2 3">DSM 22011</strain>
    </source>
</reference>
<feature type="domain" description="DUF7742" evidence="1">
    <location>
        <begin position="2"/>
        <end position="88"/>
    </location>
</feature>
<dbReference type="Pfam" id="PF24891">
    <property type="entry name" value="DUF7742"/>
    <property type="match status" value="1"/>
</dbReference>
<sequence>MRPVLHGDLVAGARALLCVPRGLRWRAARDLVAQADAADRYRRRLGRIHPDWGNGTLMAAALGRPHAPERRLDDPDYADCLILVLEAVRHWRQRRWTGVIGARPAKPMVFHHVRR</sequence>
<name>A0A327YP93_9RHOB</name>
<dbReference type="AlphaFoldDB" id="A0A327YP93"/>
<organism evidence="2 3">
    <name type="scientific">Salipiger aestuarii</name>
    <dbReference type="NCBI Taxonomy" id="568098"/>
    <lineage>
        <taxon>Bacteria</taxon>
        <taxon>Pseudomonadati</taxon>
        <taxon>Pseudomonadota</taxon>
        <taxon>Alphaproteobacteria</taxon>
        <taxon>Rhodobacterales</taxon>
        <taxon>Roseobacteraceae</taxon>
        <taxon>Salipiger</taxon>
    </lineage>
</organism>
<gene>
    <name evidence="2" type="ORF">ATI53_1002103</name>
</gene>
<proteinExistence type="predicted"/>
<dbReference type="RefSeq" id="WP_034453437.1">
    <property type="nucleotide sequence ID" value="NZ_LIGK01000004.1"/>
</dbReference>
<dbReference type="Proteomes" id="UP000249165">
    <property type="component" value="Unassembled WGS sequence"/>
</dbReference>
<accession>A0A327YP93</accession>
<keyword evidence="3" id="KW-1185">Reference proteome</keyword>
<dbReference type="InterPro" id="IPR056644">
    <property type="entry name" value="DUF7742"/>
</dbReference>
<comment type="caution">
    <text evidence="2">The sequence shown here is derived from an EMBL/GenBank/DDBJ whole genome shotgun (WGS) entry which is preliminary data.</text>
</comment>
<evidence type="ECO:0000259" key="1">
    <source>
        <dbReference type="Pfam" id="PF24891"/>
    </source>
</evidence>
<evidence type="ECO:0000313" key="2">
    <source>
        <dbReference type="EMBL" id="RAK22924.1"/>
    </source>
</evidence>